<feature type="compositionally biased region" description="Polar residues" evidence="1">
    <location>
        <begin position="41"/>
        <end position="56"/>
    </location>
</feature>
<evidence type="ECO:0000313" key="3">
    <source>
        <dbReference type="EMBL" id="KAJ3575388.1"/>
    </source>
</evidence>
<accession>A0A9W8NH41</accession>
<reference evidence="3" key="1">
    <citation type="submission" date="2022-07" db="EMBL/GenBank/DDBJ databases">
        <title>Genome Sequence of Xylaria arbuscula.</title>
        <authorList>
            <person name="Buettner E."/>
        </authorList>
    </citation>
    <scope>NUCLEOTIDE SEQUENCE</scope>
    <source>
        <strain evidence="3">VT107</strain>
    </source>
</reference>
<sequence>MTNGKPQTQALILPGLEAHDNSRAVVEDATRSKSPPAPLSVASSITGGFDNPVTQDQNKSITMAQSPESRPLLGSRCLSPDIMDEIRKVIRQEFLGACTPKDRSQNIASNSGGASLINTDVGNNNTTQDHKRLPHLNTVNKSTQDESDGGSSSPTTVPGSGSDHIPTPETTPTATPSPSSTTSMPPLSLETSVVAKAVPPRLGVRFSDDVIPVRSPVPAPAPAQVKKAPWAMYRRMSSSNGEAVPDWGMLFNANGYATARCGQVLRGLAKHIADEFSPRGTGVVTPEKLGLLYSRFKIEGEVHPFEDIFHIFPRQERSSSNNVSDANSRLVTYYSRIGDFFADLDCEYYLVPPSTSETTSLTKSPSESSFSSTVDSAGTNSSSPVFPRSSSYSSLHPVSTMAVNPNPYKPLRPRLRSIRPCVPALTYTGFAQFYTKCLLAHPDEEAKRMNKIVEELALVADVGPSSLAFASPNSSTPSTPMSPLISSSILQSPLSSPTSTVPGSNASRGEKLPRQFVRSLLPVKSDANSRKILAAAVEDLLCDLNLPSSSSSVTSTSASRSLVSVATVPLASTTAFQLAEQNRRWSFANVSTNSNLNFNPGWTSNVPHLPPPPVPLPRTGSSSNMLKNGGIELSIGKNENGSSTPKPLPPPSPAGPLVRSRTTPAPAPPVSYQRWWCR</sequence>
<evidence type="ECO:0000256" key="1">
    <source>
        <dbReference type="SAM" id="MobiDB-lite"/>
    </source>
</evidence>
<dbReference type="VEuPathDB" id="FungiDB:F4678DRAFT_356167"/>
<dbReference type="PANTHER" id="PTHR39611:SF1">
    <property type="entry name" value="HYDROXYPROLINE-RICH GLYCOPROTEIN DZ-HRGP"/>
    <property type="match status" value="1"/>
</dbReference>
<dbReference type="Proteomes" id="UP001148614">
    <property type="component" value="Unassembled WGS sequence"/>
</dbReference>
<dbReference type="PANTHER" id="PTHR39611">
    <property type="entry name" value="HYDROXYPROLINE-RICH GLYCOPROTEIN DZ-HRGP-RELATED"/>
    <property type="match status" value="1"/>
</dbReference>
<feature type="domain" description="DUF7514" evidence="2">
    <location>
        <begin position="418"/>
        <end position="475"/>
    </location>
</feature>
<feature type="region of interest" description="Disordered" evidence="1">
    <location>
        <begin position="603"/>
        <end position="678"/>
    </location>
</feature>
<feature type="compositionally biased region" description="Low complexity" evidence="1">
    <location>
        <begin position="149"/>
        <end position="186"/>
    </location>
</feature>
<name>A0A9W8NH41_9PEZI</name>
<feature type="region of interest" description="Disordered" evidence="1">
    <location>
        <begin position="354"/>
        <end position="390"/>
    </location>
</feature>
<gene>
    <name evidence="3" type="ORF">NPX13_g4053</name>
</gene>
<evidence type="ECO:0000313" key="4">
    <source>
        <dbReference type="Proteomes" id="UP001148614"/>
    </source>
</evidence>
<evidence type="ECO:0000259" key="2">
    <source>
        <dbReference type="Pfam" id="PF24355"/>
    </source>
</evidence>
<dbReference type="EMBL" id="JANPWZ010000546">
    <property type="protein sequence ID" value="KAJ3575388.1"/>
    <property type="molecule type" value="Genomic_DNA"/>
</dbReference>
<protein>
    <recommendedName>
        <fullName evidence="2">DUF7514 domain-containing protein</fullName>
    </recommendedName>
</protein>
<proteinExistence type="predicted"/>
<dbReference type="InterPro" id="IPR055936">
    <property type="entry name" value="DUF7514"/>
</dbReference>
<feature type="region of interest" description="Disordered" evidence="1">
    <location>
        <begin position="101"/>
        <end position="186"/>
    </location>
</feature>
<feature type="compositionally biased region" description="Polar residues" evidence="1">
    <location>
        <begin position="105"/>
        <end position="127"/>
    </location>
</feature>
<feature type="domain" description="DUF7514" evidence="2">
    <location>
        <begin position="248"/>
        <end position="356"/>
    </location>
</feature>
<comment type="caution">
    <text evidence="3">The sequence shown here is derived from an EMBL/GenBank/DDBJ whole genome shotgun (WGS) entry which is preliminary data.</text>
</comment>
<feature type="region of interest" description="Disordered" evidence="1">
    <location>
        <begin position="26"/>
        <end position="56"/>
    </location>
</feature>
<feature type="region of interest" description="Disordered" evidence="1">
    <location>
        <begin position="470"/>
        <end position="509"/>
    </location>
</feature>
<keyword evidence="4" id="KW-1185">Reference proteome</keyword>
<feature type="compositionally biased region" description="Low complexity" evidence="1">
    <location>
        <begin position="471"/>
        <end position="504"/>
    </location>
</feature>
<dbReference type="Pfam" id="PF24355">
    <property type="entry name" value="DUF7514"/>
    <property type="match status" value="2"/>
</dbReference>
<organism evidence="3 4">
    <name type="scientific">Xylaria arbuscula</name>
    <dbReference type="NCBI Taxonomy" id="114810"/>
    <lineage>
        <taxon>Eukaryota</taxon>
        <taxon>Fungi</taxon>
        <taxon>Dikarya</taxon>
        <taxon>Ascomycota</taxon>
        <taxon>Pezizomycotina</taxon>
        <taxon>Sordariomycetes</taxon>
        <taxon>Xylariomycetidae</taxon>
        <taxon>Xylariales</taxon>
        <taxon>Xylariaceae</taxon>
        <taxon>Xylaria</taxon>
    </lineage>
</organism>
<dbReference type="AlphaFoldDB" id="A0A9W8NH41"/>